<reference evidence="6 7" key="1">
    <citation type="submission" date="2018-06" db="EMBL/GenBank/DDBJ databases">
        <title>Complete Genomes of Monosporascus.</title>
        <authorList>
            <person name="Robinson A.J."/>
            <person name="Natvig D.O."/>
        </authorList>
    </citation>
    <scope>NUCLEOTIDE SEQUENCE [LARGE SCALE GENOMIC DNA]</scope>
    <source>
        <strain evidence="6 7">CBS 609.92</strain>
    </source>
</reference>
<dbReference type="InterPro" id="IPR040234">
    <property type="entry name" value="QC/QCL"/>
</dbReference>
<name>A0ABY0H9U3_9PEZI</name>
<keyword evidence="4" id="KW-1133">Transmembrane helix</keyword>
<dbReference type="InterPro" id="IPR037457">
    <property type="entry name" value="M28_QC"/>
</dbReference>
<protein>
    <recommendedName>
        <fullName evidence="3">Peptide hydrolase</fullName>
        <ecNumber evidence="3">3.4.-.-</ecNumber>
    </recommendedName>
</protein>
<evidence type="ECO:0000256" key="1">
    <source>
        <dbReference type="ARBA" id="ARBA00022679"/>
    </source>
</evidence>
<keyword evidence="3" id="KW-0645">Protease</keyword>
<keyword evidence="3" id="KW-0862">Zinc</keyword>
<dbReference type="CDD" id="cd03880">
    <property type="entry name" value="M28_QC_like"/>
    <property type="match status" value="1"/>
</dbReference>
<evidence type="ECO:0000256" key="4">
    <source>
        <dbReference type="SAM" id="Phobius"/>
    </source>
</evidence>
<evidence type="ECO:0000313" key="6">
    <source>
        <dbReference type="EMBL" id="RYO85410.1"/>
    </source>
</evidence>
<keyword evidence="4" id="KW-0812">Transmembrane</keyword>
<accession>A0ABY0H9U3</accession>
<dbReference type="InterPro" id="IPR007484">
    <property type="entry name" value="Peptidase_M28"/>
</dbReference>
<keyword evidence="4" id="KW-0472">Membrane</keyword>
<dbReference type="Gene3D" id="3.40.630.10">
    <property type="entry name" value="Zn peptidases"/>
    <property type="match status" value="1"/>
</dbReference>
<sequence>MNPRLFGSFACLPGHVATCMVLLLAIHSLLFIVPTTAYTELSDDFLSSIPSGDADFDIKDGKLLAPILIPRVPGTEGQARAQEHFVAFFREELPEWRVEWYNSTSTTPATGDRQLPFANLLFRRDPPWTRDRPGRASYLTLVAHYDSKLKPDGFIGAIDSAAPCAMLMHVARSIEGHLVRMWEDVQRGDGEGGEDLGVQILLLDGEEAFVSWTATDSLYGSRALAEEWENTVNPALSTFRSPLGQINLFLLLDLLGSAEPRVPSYFLSTHWAYRAMARIEERMRGLGTLESNPKEPFLPDADKKASEFYPPNIGDDHIPFMARGVPVLHIITSPFPDVWHHMEDDGEHLDLPTVRDWARIVTAFALEWLDVKADGASDATPPHAQHVTCTEH</sequence>
<evidence type="ECO:0000259" key="5">
    <source>
        <dbReference type="Pfam" id="PF04389"/>
    </source>
</evidence>
<feature type="domain" description="Peptidase M28" evidence="5">
    <location>
        <begin position="136"/>
        <end position="364"/>
    </location>
</feature>
<feature type="transmembrane region" description="Helical" evidence="4">
    <location>
        <begin position="12"/>
        <end position="33"/>
    </location>
</feature>
<organism evidence="6 7">
    <name type="scientific">Monosporascus cannonballus</name>
    <dbReference type="NCBI Taxonomy" id="155416"/>
    <lineage>
        <taxon>Eukaryota</taxon>
        <taxon>Fungi</taxon>
        <taxon>Dikarya</taxon>
        <taxon>Ascomycota</taxon>
        <taxon>Pezizomycotina</taxon>
        <taxon>Sordariomycetes</taxon>
        <taxon>Xylariomycetidae</taxon>
        <taxon>Xylariales</taxon>
        <taxon>Xylariales incertae sedis</taxon>
        <taxon>Monosporascus</taxon>
    </lineage>
</organism>
<dbReference type="PANTHER" id="PTHR12283">
    <property type="entry name" value="GLUTAMINYL-PEPTIDE CYCLOTRANSFERASE"/>
    <property type="match status" value="1"/>
</dbReference>
<keyword evidence="1" id="KW-0808">Transferase</keyword>
<dbReference type="Proteomes" id="UP000294003">
    <property type="component" value="Unassembled WGS sequence"/>
</dbReference>
<dbReference type="PANTHER" id="PTHR12283:SF2">
    <property type="entry name" value="PEPTIDE HYDROLASE"/>
    <property type="match status" value="1"/>
</dbReference>
<dbReference type="EC" id="3.4.-.-" evidence="3"/>
<keyword evidence="7" id="KW-1185">Reference proteome</keyword>
<evidence type="ECO:0000256" key="2">
    <source>
        <dbReference type="ARBA" id="ARBA00023315"/>
    </source>
</evidence>
<evidence type="ECO:0000313" key="7">
    <source>
        <dbReference type="Proteomes" id="UP000294003"/>
    </source>
</evidence>
<keyword evidence="3" id="KW-0479">Metal-binding</keyword>
<comment type="similarity">
    <text evidence="3">Belongs to the peptidase M28 family.</text>
</comment>
<dbReference type="Pfam" id="PF04389">
    <property type="entry name" value="Peptidase_M28"/>
    <property type="match status" value="1"/>
</dbReference>
<gene>
    <name evidence="6" type="ORF">DL762_005184</name>
</gene>
<evidence type="ECO:0000256" key="3">
    <source>
        <dbReference type="RuleBase" id="RU361240"/>
    </source>
</evidence>
<keyword evidence="2" id="KW-0012">Acyltransferase</keyword>
<dbReference type="EMBL" id="QJNS01000137">
    <property type="protein sequence ID" value="RYO85410.1"/>
    <property type="molecule type" value="Genomic_DNA"/>
</dbReference>
<proteinExistence type="inferred from homology"/>
<dbReference type="SUPFAM" id="SSF53187">
    <property type="entry name" value="Zn-dependent exopeptidases"/>
    <property type="match status" value="1"/>
</dbReference>
<comment type="caution">
    <text evidence="6">The sequence shown here is derived from an EMBL/GenBank/DDBJ whole genome shotgun (WGS) entry which is preliminary data.</text>
</comment>
<keyword evidence="3" id="KW-0378">Hydrolase</keyword>